<evidence type="ECO:0000256" key="6">
    <source>
        <dbReference type="SAM" id="MobiDB-lite"/>
    </source>
</evidence>
<dbReference type="PANTHER" id="PTHR47540:SF2">
    <property type="entry name" value="ZN(II)2CYS6 TRANSCRIPTION FACTOR (EUROFUNG)"/>
    <property type="match status" value="1"/>
</dbReference>
<dbReference type="InterPro" id="IPR036864">
    <property type="entry name" value="Zn2-C6_fun-type_DNA-bd_sf"/>
</dbReference>
<dbReference type="GO" id="GO:0005634">
    <property type="term" value="C:nucleus"/>
    <property type="evidence" value="ECO:0007669"/>
    <property type="project" value="UniProtKB-SubCell"/>
</dbReference>
<name>A0A7R7XPG7_9EURO</name>
<reference evidence="8" key="1">
    <citation type="submission" date="2021-01" db="EMBL/GenBank/DDBJ databases">
        <authorList>
            <consortium name="Aspergillus puulaauensis MK2 genome sequencing consortium"/>
            <person name="Kazuki M."/>
            <person name="Futagami T."/>
        </authorList>
    </citation>
    <scope>NUCLEOTIDE SEQUENCE</scope>
    <source>
        <strain evidence="8">MK2</strain>
    </source>
</reference>
<evidence type="ECO:0000256" key="1">
    <source>
        <dbReference type="ARBA" id="ARBA00004123"/>
    </source>
</evidence>
<dbReference type="GO" id="GO:0008270">
    <property type="term" value="F:zinc ion binding"/>
    <property type="evidence" value="ECO:0007669"/>
    <property type="project" value="InterPro"/>
</dbReference>
<dbReference type="GO" id="GO:0000981">
    <property type="term" value="F:DNA-binding transcription factor activity, RNA polymerase II-specific"/>
    <property type="evidence" value="ECO:0007669"/>
    <property type="project" value="InterPro"/>
</dbReference>
<dbReference type="GO" id="GO:0045944">
    <property type="term" value="P:positive regulation of transcription by RNA polymerase II"/>
    <property type="evidence" value="ECO:0007669"/>
    <property type="project" value="TreeGrafter"/>
</dbReference>
<evidence type="ECO:0000313" key="8">
    <source>
        <dbReference type="EMBL" id="BCS25311.1"/>
    </source>
</evidence>
<evidence type="ECO:0000313" key="9">
    <source>
        <dbReference type="Proteomes" id="UP000654913"/>
    </source>
</evidence>
<evidence type="ECO:0000256" key="4">
    <source>
        <dbReference type="ARBA" id="ARBA00023163"/>
    </source>
</evidence>
<dbReference type="InterPro" id="IPR001138">
    <property type="entry name" value="Zn2Cys6_DnaBD"/>
</dbReference>
<feature type="compositionally biased region" description="Basic residues" evidence="6">
    <location>
        <begin position="1"/>
        <end position="15"/>
    </location>
</feature>
<reference evidence="8" key="2">
    <citation type="submission" date="2021-02" db="EMBL/GenBank/DDBJ databases">
        <title>Aspergillus puulaauensis MK2 genome sequence.</title>
        <authorList>
            <person name="Futagami T."/>
            <person name="Mori K."/>
            <person name="Kadooka C."/>
            <person name="Tanaka T."/>
        </authorList>
    </citation>
    <scope>NUCLEOTIDE SEQUENCE</scope>
    <source>
        <strain evidence="8">MK2</strain>
    </source>
</reference>
<dbReference type="EMBL" id="AP024447">
    <property type="protein sequence ID" value="BCS25311.1"/>
    <property type="molecule type" value="Genomic_DNA"/>
</dbReference>
<organism evidence="8 9">
    <name type="scientific">Aspergillus puulaauensis</name>
    <dbReference type="NCBI Taxonomy" id="1220207"/>
    <lineage>
        <taxon>Eukaryota</taxon>
        <taxon>Fungi</taxon>
        <taxon>Dikarya</taxon>
        <taxon>Ascomycota</taxon>
        <taxon>Pezizomycotina</taxon>
        <taxon>Eurotiomycetes</taxon>
        <taxon>Eurotiomycetidae</taxon>
        <taxon>Eurotiales</taxon>
        <taxon>Aspergillaceae</taxon>
        <taxon>Aspergillus</taxon>
    </lineage>
</organism>
<dbReference type="Pfam" id="PF00172">
    <property type="entry name" value="Zn_clus"/>
    <property type="match status" value="1"/>
</dbReference>
<evidence type="ECO:0000259" key="7">
    <source>
        <dbReference type="SMART" id="SM00066"/>
    </source>
</evidence>
<comment type="subcellular location">
    <subcellularLocation>
        <location evidence="1">Nucleus</location>
    </subcellularLocation>
</comment>
<dbReference type="CDD" id="cd00067">
    <property type="entry name" value="GAL4"/>
    <property type="match status" value="1"/>
</dbReference>
<gene>
    <name evidence="8" type="ORF">APUU_50022A</name>
</gene>
<dbReference type="RefSeq" id="XP_041557505.1">
    <property type="nucleotide sequence ID" value="XM_041704973.1"/>
</dbReference>
<dbReference type="InterPro" id="IPR051711">
    <property type="entry name" value="Stress_Response_Reg"/>
</dbReference>
<keyword evidence="4" id="KW-0804">Transcription</keyword>
<dbReference type="Proteomes" id="UP000654913">
    <property type="component" value="Chromosome 5"/>
</dbReference>
<evidence type="ECO:0000256" key="5">
    <source>
        <dbReference type="ARBA" id="ARBA00023242"/>
    </source>
</evidence>
<proteinExistence type="predicted"/>
<dbReference type="PANTHER" id="PTHR47540">
    <property type="entry name" value="THIAMINE REPRESSIBLE GENES REGULATORY PROTEIN THI5"/>
    <property type="match status" value="1"/>
</dbReference>
<protein>
    <recommendedName>
        <fullName evidence="7">Zn(2)-C6 fungal-type domain-containing protein</fullName>
    </recommendedName>
</protein>
<feature type="region of interest" description="Disordered" evidence="6">
    <location>
        <begin position="164"/>
        <end position="185"/>
    </location>
</feature>
<feature type="region of interest" description="Disordered" evidence="6">
    <location>
        <begin position="1"/>
        <end position="23"/>
    </location>
</feature>
<keyword evidence="5" id="KW-0539">Nucleus</keyword>
<keyword evidence="2" id="KW-0805">Transcription regulation</keyword>
<feature type="domain" description="Zn(2)-C6 fungal-type" evidence="7">
    <location>
        <begin position="24"/>
        <end position="67"/>
    </location>
</feature>
<dbReference type="SMART" id="SM00066">
    <property type="entry name" value="GAL4"/>
    <property type="match status" value="1"/>
</dbReference>
<accession>A0A7R7XPG7</accession>
<keyword evidence="9" id="KW-1185">Reference proteome</keyword>
<dbReference type="OrthoDB" id="3266505at2759"/>
<dbReference type="KEGG" id="apuu:APUU_50022A"/>
<dbReference type="GO" id="GO:0043565">
    <property type="term" value="F:sequence-specific DNA binding"/>
    <property type="evidence" value="ECO:0007669"/>
    <property type="project" value="TreeGrafter"/>
</dbReference>
<evidence type="ECO:0000256" key="2">
    <source>
        <dbReference type="ARBA" id="ARBA00023015"/>
    </source>
</evidence>
<dbReference type="Gene3D" id="4.10.240.10">
    <property type="entry name" value="Zn(2)-C6 fungal-type DNA-binding domain"/>
    <property type="match status" value="1"/>
</dbReference>
<dbReference type="AlphaFoldDB" id="A0A7R7XPG7"/>
<sequence>MNRPHSRARPPRSHRIPMNAREAARTRMACTACRERKIKYSGEQPCRYCTRRNLEYVVPENSKRKLYSMAYVQELERRALSQEHAQGRQENRRGSPVVSCQAVEEGSASRAAEANTLLHGDNTEMNTAGGPVSREHFPIETGLVMSSSLAFSSYIKAISVAPSMESRDTGRSSKTSENAYELPLPRGGRVSASSIKDWPTEEQARALVRSIADSISQIQHLFDPRSFSDRLSTIYDRRNTMVWENGASTAEILMVFTVGKLL</sequence>
<evidence type="ECO:0000256" key="3">
    <source>
        <dbReference type="ARBA" id="ARBA00023125"/>
    </source>
</evidence>
<dbReference type="SUPFAM" id="SSF57701">
    <property type="entry name" value="Zn2/Cys6 DNA-binding domain"/>
    <property type="match status" value="1"/>
</dbReference>
<dbReference type="GeneID" id="64975316"/>
<keyword evidence="3" id="KW-0238">DNA-binding</keyword>